<keyword evidence="1" id="KW-0472">Membrane</keyword>
<dbReference type="AlphaFoldDB" id="A0A7W7ZDV2"/>
<keyword evidence="1" id="KW-1133">Transmembrane helix</keyword>
<keyword evidence="3" id="KW-1185">Reference proteome</keyword>
<proteinExistence type="predicted"/>
<evidence type="ECO:0000313" key="2">
    <source>
        <dbReference type="EMBL" id="MBB5057928.1"/>
    </source>
</evidence>
<organism evidence="2 3">
    <name type="scientific">Granulicella aggregans</name>
    <dbReference type="NCBI Taxonomy" id="474949"/>
    <lineage>
        <taxon>Bacteria</taxon>
        <taxon>Pseudomonadati</taxon>
        <taxon>Acidobacteriota</taxon>
        <taxon>Terriglobia</taxon>
        <taxon>Terriglobales</taxon>
        <taxon>Acidobacteriaceae</taxon>
        <taxon>Granulicella</taxon>
    </lineage>
</organism>
<comment type="caution">
    <text evidence="2">The sequence shown here is derived from an EMBL/GenBank/DDBJ whole genome shotgun (WGS) entry which is preliminary data.</text>
</comment>
<keyword evidence="1" id="KW-0812">Transmembrane</keyword>
<dbReference type="Proteomes" id="UP000540989">
    <property type="component" value="Unassembled WGS sequence"/>
</dbReference>
<name>A0A7W7ZDV2_9BACT</name>
<dbReference type="EMBL" id="JACHIP010000003">
    <property type="protein sequence ID" value="MBB5057928.1"/>
    <property type="molecule type" value="Genomic_DNA"/>
</dbReference>
<reference evidence="2 3" key="1">
    <citation type="submission" date="2020-08" db="EMBL/GenBank/DDBJ databases">
        <title>Genomic Encyclopedia of Type Strains, Phase IV (KMG-V): Genome sequencing to study the core and pangenomes of soil and plant-associated prokaryotes.</title>
        <authorList>
            <person name="Whitman W."/>
        </authorList>
    </citation>
    <scope>NUCLEOTIDE SEQUENCE [LARGE SCALE GENOMIC DNA]</scope>
    <source>
        <strain evidence="2 3">M8UP14</strain>
    </source>
</reference>
<protein>
    <submittedName>
        <fullName evidence="2">Uncharacterized protein</fullName>
    </submittedName>
</protein>
<accession>A0A7W7ZDV2</accession>
<evidence type="ECO:0000313" key="3">
    <source>
        <dbReference type="Proteomes" id="UP000540989"/>
    </source>
</evidence>
<gene>
    <name evidence="2" type="ORF">HDF16_002634</name>
</gene>
<feature type="transmembrane region" description="Helical" evidence="1">
    <location>
        <begin position="179"/>
        <end position="198"/>
    </location>
</feature>
<evidence type="ECO:0000256" key="1">
    <source>
        <dbReference type="SAM" id="Phobius"/>
    </source>
</evidence>
<sequence length="424" mass="46854">MSRNVTTREAWLPQTKQERDDVLLELHRISVSPHFCNSKRYPALLQYIVESTLAGRSELLKERTLGVEVFDRPPHYDTNSDTVVRYTAGEVRKRLSLYYHELDHKPTIQIMLPVGSYVPEFLHALDGLDEERPHAIEASPNIDAIVHASGFEPLSPTVSVPVLIPPVGPRGTKLFHKTLVALGLALIAILGIGLGWRYHFPADTTPVDEFWAPLLRDHRAVTLCSGGVVFKSGNFSGVVTAGKDIEYPFISSQIATAISRVSGLVERHGATVDLQFSASTPITVLREQPLVLLGGYNNLWTLRLLDSLPFRFNPEPEGAAIIEVAQPTHRWARDQSQPYSSADDYALVARFRDSTTDSWVIVIAGLGRNGTEAAAQFATSPRYMQLLRDQLGSNFGSRNVEALMQVKVIDGKTGAPAMLAARAW</sequence>